<comment type="domain">
    <text evidence="11">The DHHC domain is required for palmitoyltransferase activity.</text>
</comment>
<evidence type="ECO:0000256" key="3">
    <source>
        <dbReference type="ARBA" id="ARBA00022679"/>
    </source>
</evidence>
<keyword evidence="3 11" id="KW-0808">Transferase</keyword>
<feature type="transmembrane region" description="Helical" evidence="11">
    <location>
        <begin position="20"/>
        <end position="38"/>
    </location>
</feature>
<dbReference type="GO" id="GO:0019706">
    <property type="term" value="F:protein-cysteine S-palmitoyltransferase activity"/>
    <property type="evidence" value="ECO:0007669"/>
    <property type="project" value="UniProtKB-EC"/>
</dbReference>
<evidence type="ECO:0000259" key="13">
    <source>
        <dbReference type="Pfam" id="PF01529"/>
    </source>
</evidence>
<sequence length="441" mass="46076">MAPRVNGFRDADGRLSMNAHQWLGIGAYASLVLGFYLLQAPAVGDSTTRLALEICYGAVALVAACAFVKAAAVDPADDDDDDDDEAGLFCQLCDRNVHAGSKHCRACDKCVAHFDHHCKWLNNCVGARNYHSFFALVATVLWQVLGQLCAGAWLLAWVSRNPARADALLDDDARFPSHLTRLEFQAALAAYLLLCVCLGYLVGDLFAFHVLLIRRGMTTYEYIVSRREADDDDGRGGGRDGAGGARRADWKVAKGGDVLRCGWCAGNRVGVGDEDDGDATGGGTRRKRKRVAVSCVGLLFARGVGVGGVGVGANDAPGRQGRRRGGSFDGPRGVTESSSSAGKPSRASGDADGAQGDVASGTGRRGREEGYRVSGLGGAMEDDDAMDDDDDFGPHGLRGLRPPSESLGSLRAPGAVGGGSARGGTGIGRSGSGVRPVSARE</sequence>
<keyword evidence="9 11" id="KW-0012">Acyltransferase</keyword>
<keyword evidence="5 11" id="KW-1133">Transmembrane helix</keyword>
<dbReference type="InterPro" id="IPR001594">
    <property type="entry name" value="Palmitoyltrfase_DHHC"/>
</dbReference>
<dbReference type="GO" id="GO:0006612">
    <property type="term" value="P:protein targeting to membrane"/>
    <property type="evidence" value="ECO:0007669"/>
    <property type="project" value="TreeGrafter"/>
</dbReference>
<feature type="compositionally biased region" description="Gly residues" evidence="12">
    <location>
        <begin position="415"/>
        <end position="431"/>
    </location>
</feature>
<evidence type="ECO:0000256" key="12">
    <source>
        <dbReference type="SAM" id="MobiDB-lite"/>
    </source>
</evidence>
<dbReference type="EMBL" id="CP001333">
    <property type="protein sequence ID" value="ACO67582.1"/>
    <property type="molecule type" value="Genomic_DNA"/>
</dbReference>
<keyword evidence="4 11" id="KW-0812">Transmembrane</keyword>
<comment type="similarity">
    <text evidence="2 11">Belongs to the DHHC palmitoyltransferase family.</text>
</comment>
<keyword evidence="15" id="KW-1185">Reference proteome</keyword>
<feature type="transmembrane region" description="Helical" evidence="11">
    <location>
        <begin position="188"/>
        <end position="212"/>
    </location>
</feature>
<dbReference type="PROSITE" id="PS50216">
    <property type="entry name" value="DHHC"/>
    <property type="match status" value="1"/>
</dbReference>
<evidence type="ECO:0000256" key="10">
    <source>
        <dbReference type="ARBA" id="ARBA00048048"/>
    </source>
</evidence>
<evidence type="ECO:0000313" key="14">
    <source>
        <dbReference type="EMBL" id="ACO67582.1"/>
    </source>
</evidence>
<feature type="transmembrane region" description="Helical" evidence="11">
    <location>
        <begin position="133"/>
        <end position="158"/>
    </location>
</feature>
<gene>
    <name evidence="14" type="ORF">MICPUN_64376</name>
</gene>
<evidence type="ECO:0000256" key="4">
    <source>
        <dbReference type="ARBA" id="ARBA00022692"/>
    </source>
</evidence>
<dbReference type="PANTHER" id="PTHR22883:SF43">
    <property type="entry name" value="PALMITOYLTRANSFERASE APP"/>
    <property type="match status" value="1"/>
</dbReference>
<evidence type="ECO:0000256" key="11">
    <source>
        <dbReference type="RuleBase" id="RU079119"/>
    </source>
</evidence>
<dbReference type="GO" id="GO:0005783">
    <property type="term" value="C:endoplasmic reticulum"/>
    <property type="evidence" value="ECO:0007669"/>
    <property type="project" value="TreeGrafter"/>
</dbReference>
<dbReference type="InterPro" id="IPR039859">
    <property type="entry name" value="PFA4/ZDH16/20/ERF2-like"/>
</dbReference>
<dbReference type="OrthoDB" id="9909019at2759"/>
<evidence type="ECO:0000256" key="2">
    <source>
        <dbReference type="ARBA" id="ARBA00008574"/>
    </source>
</evidence>
<evidence type="ECO:0000256" key="7">
    <source>
        <dbReference type="ARBA" id="ARBA00023139"/>
    </source>
</evidence>
<keyword evidence="7" id="KW-0564">Palmitate</keyword>
<feature type="transmembrane region" description="Helical" evidence="11">
    <location>
        <begin position="50"/>
        <end position="72"/>
    </location>
</feature>
<dbReference type="OMA" id="CEIAFAC"/>
<evidence type="ECO:0000256" key="5">
    <source>
        <dbReference type="ARBA" id="ARBA00022989"/>
    </source>
</evidence>
<accession>C1EHX2</accession>
<dbReference type="AlphaFoldDB" id="C1EHX2"/>
<feature type="region of interest" description="Disordered" evidence="12">
    <location>
        <begin position="309"/>
        <end position="441"/>
    </location>
</feature>
<dbReference type="GO" id="GO:0005794">
    <property type="term" value="C:Golgi apparatus"/>
    <property type="evidence" value="ECO:0007669"/>
    <property type="project" value="TreeGrafter"/>
</dbReference>
<name>C1EHX2_MICCC</name>
<reference evidence="14 15" key="1">
    <citation type="journal article" date="2009" name="Science">
        <title>Green evolution and dynamic adaptations revealed by genomes of the marine picoeukaryotes Micromonas.</title>
        <authorList>
            <person name="Worden A.Z."/>
            <person name="Lee J.H."/>
            <person name="Mock T."/>
            <person name="Rouze P."/>
            <person name="Simmons M.P."/>
            <person name="Aerts A.L."/>
            <person name="Allen A.E."/>
            <person name="Cuvelier M.L."/>
            <person name="Derelle E."/>
            <person name="Everett M.V."/>
            <person name="Foulon E."/>
            <person name="Grimwood J."/>
            <person name="Gundlach H."/>
            <person name="Henrissat B."/>
            <person name="Napoli C."/>
            <person name="McDonald S.M."/>
            <person name="Parker M.S."/>
            <person name="Rombauts S."/>
            <person name="Salamov A."/>
            <person name="Von Dassow P."/>
            <person name="Badger J.H."/>
            <person name="Coutinho P.M."/>
            <person name="Demir E."/>
            <person name="Dubchak I."/>
            <person name="Gentemann C."/>
            <person name="Eikrem W."/>
            <person name="Gready J.E."/>
            <person name="John U."/>
            <person name="Lanier W."/>
            <person name="Lindquist E.A."/>
            <person name="Lucas S."/>
            <person name="Mayer K.F."/>
            <person name="Moreau H."/>
            <person name="Not F."/>
            <person name="Otillar R."/>
            <person name="Panaud O."/>
            <person name="Pangilinan J."/>
            <person name="Paulsen I."/>
            <person name="Piegu B."/>
            <person name="Poliakov A."/>
            <person name="Robbens S."/>
            <person name="Schmutz J."/>
            <person name="Toulza E."/>
            <person name="Wyss T."/>
            <person name="Zelensky A."/>
            <person name="Zhou K."/>
            <person name="Armbrust E.V."/>
            <person name="Bhattacharya D."/>
            <person name="Goodenough U.W."/>
            <person name="Van de Peer Y."/>
            <person name="Grigoriev I.V."/>
        </authorList>
    </citation>
    <scope>NUCLEOTIDE SEQUENCE [LARGE SCALE GENOMIC DNA]</scope>
    <source>
        <strain evidence="15">RCC299 / NOUM17</strain>
    </source>
</reference>
<comment type="catalytic activity">
    <reaction evidence="10 11">
        <text>L-cysteinyl-[protein] + hexadecanoyl-CoA = S-hexadecanoyl-L-cysteinyl-[protein] + CoA</text>
        <dbReference type="Rhea" id="RHEA:36683"/>
        <dbReference type="Rhea" id="RHEA-COMP:10131"/>
        <dbReference type="Rhea" id="RHEA-COMP:11032"/>
        <dbReference type="ChEBI" id="CHEBI:29950"/>
        <dbReference type="ChEBI" id="CHEBI:57287"/>
        <dbReference type="ChEBI" id="CHEBI:57379"/>
        <dbReference type="ChEBI" id="CHEBI:74151"/>
        <dbReference type="EC" id="2.3.1.225"/>
    </reaction>
</comment>
<feature type="compositionally biased region" description="Acidic residues" evidence="12">
    <location>
        <begin position="380"/>
        <end position="391"/>
    </location>
</feature>
<protein>
    <recommendedName>
        <fullName evidence="11">S-acyltransferase</fullName>
        <ecNumber evidence="11">2.3.1.225</ecNumber>
    </recommendedName>
    <alternativeName>
        <fullName evidence="11">Palmitoyltransferase</fullName>
    </alternativeName>
</protein>
<evidence type="ECO:0000256" key="1">
    <source>
        <dbReference type="ARBA" id="ARBA00004127"/>
    </source>
</evidence>
<dbReference type="EC" id="2.3.1.225" evidence="11"/>
<feature type="domain" description="Palmitoyltransferase DHHC" evidence="13">
    <location>
        <begin position="88"/>
        <end position="224"/>
    </location>
</feature>
<dbReference type="Pfam" id="PF01529">
    <property type="entry name" value="DHHC"/>
    <property type="match status" value="1"/>
</dbReference>
<organism evidence="14 15">
    <name type="scientific">Micromonas commoda (strain RCC299 / NOUM17 / CCMP2709)</name>
    <name type="common">Picoplanktonic green alga</name>
    <dbReference type="NCBI Taxonomy" id="296587"/>
    <lineage>
        <taxon>Eukaryota</taxon>
        <taxon>Viridiplantae</taxon>
        <taxon>Chlorophyta</taxon>
        <taxon>Mamiellophyceae</taxon>
        <taxon>Mamiellales</taxon>
        <taxon>Mamiellaceae</taxon>
        <taxon>Micromonas</taxon>
    </lineage>
</organism>
<dbReference type="GeneID" id="8249431"/>
<evidence type="ECO:0000256" key="9">
    <source>
        <dbReference type="ARBA" id="ARBA00023315"/>
    </source>
</evidence>
<keyword evidence="8" id="KW-0449">Lipoprotein</keyword>
<keyword evidence="6 11" id="KW-0472">Membrane</keyword>
<proteinExistence type="inferred from homology"/>
<dbReference type="Proteomes" id="UP000002009">
    <property type="component" value="Chromosome 15"/>
</dbReference>
<dbReference type="PANTHER" id="PTHR22883">
    <property type="entry name" value="ZINC FINGER DHHC DOMAIN CONTAINING PROTEIN"/>
    <property type="match status" value="1"/>
</dbReference>
<dbReference type="KEGG" id="mis:MICPUN_64376"/>
<dbReference type="STRING" id="296587.C1EHX2"/>
<evidence type="ECO:0000256" key="8">
    <source>
        <dbReference type="ARBA" id="ARBA00023288"/>
    </source>
</evidence>
<evidence type="ECO:0000256" key="6">
    <source>
        <dbReference type="ARBA" id="ARBA00023136"/>
    </source>
</evidence>
<comment type="subcellular location">
    <subcellularLocation>
        <location evidence="1">Endomembrane system</location>
        <topology evidence="1">Multi-pass membrane protein</topology>
    </subcellularLocation>
</comment>
<dbReference type="RefSeq" id="XP_002506324.1">
    <property type="nucleotide sequence ID" value="XM_002506278.1"/>
</dbReference>
<dbReference type="InParanoid" id="C1EHX2"/>
<evidence type="ECO:0000313" key="15">
    <source>
        <dbReference type="Proteomes" id="UP000002009"/>
    </source>
</evidence>
<dbReference type="eggNOG" id="KOG1311">
    <property type="taxonomic scope" value="Eukaryota"/>
</dbReference>
<feature type="compositionally biased region" description="Low complexity" evidence="12">
    <location>
        <begin position="337"/>
        <end position="348"/>
    </location>
</feature>